<evidence type="ECO:0008006" key="4">
    <source>
        <dbReference type="Google" id="ProtNLM"/>
    </source>
</evidence>
<dbReference type="Proteomes" id="UP000805614">
    <property type="component" value="Unassembled WGS sequence"/>
</dbReference>
<evidence type="ECO:0000313" key="2">
    <source>
        <dbReference type="EMBL" id="MBC6465514.1"/>
    </source>
</evidence>
<evidence type="ECO:0000256" key="1">
    <source>
        <dbReference type="SAM" id="MobiDB-lite"/>
    </source>
</evidence>
<proteinExistence type="predicted"/>
<dbReference type="EMBL" id="JABVEC010000004">
    <property type="protein sequence ID" value="MBC6465514.1"/>
    <property type="molecule type" value="Genomic_DNA"/>
</dbReference>
<organism evidence="2 3">
    <name type="scientific">Actinomadura alba</name>
    <dbReference type="NCBI Taxonomy" id="406431"/>
    <lineage>
        <taxon>Bacteria</taxon>
        <taxon>Bacillati</taxon>
        <taxon>Actinomycetota</taxon>
        <taxon>Actinomycetes</taxon>
        <taxon>Streptosporangiales</taxon>
        <taxon>Thermomonosporaceae</taxon>
        <taxon>Actinomadura</taxon>
    </lineage>
</organism>
<evidence type="ECO:0000313" key="3">
    <source>
        <dbReference type="Proteomes" id="UP000805614"/>
    </source>
</evidence>
<gene>
    <name evidence="2" type="ORF">HKK74_08400</name>
</gene>
<dbReference type="RefSeq" id="WP_187242501.1">
    <property type="nucleotide sequence ID" value="NZ_BAAAOK010000015.1"/>
</dbReference>
<dbReference type="PROSITE" id="PS51257">
    <property type="entry name" value="PROKAR_LIPOPROTEIN"/>
    <property type="match status" value="1"/>
</dbReference>
<protein>
    <recommendedName>
        <fullName evidence="4">Lipoprotein</fullName>
    </recommendedName>
</protein>
<sequence length="179" mass="17990">MRDMWIGGPRRTAIAAMVLPAILVAGGCGTSGDGSRKTTPSPTVPSKTGPPESPSAGTTPAPERSAAASPSPAEGTGTAACLHGRCHVEVSRGARIRLDGRSGPTELAVVGVDHDQVSIKATFRDGTGTAQTGPGCSLVFQPNGSGSYCGQEPEVEGRGLIVRVLSISGGTAVLDLSTR</sequence>
<feature type="region of interest" description="Disordered" evidence="1">
    <location>
        <begin position="28"/>
        <end position="79"/>
    </location>
</feature>
<feature type="compositionally biased region" description="Low complexity" evidence="1">
    <location>
        <begin position="37"/>
        <end position="50"/>
    </location>
</feature>
<feature type="compositionally biased region" description="Low complexity" evidence="1">
    <location>
        <begin position="60"/>
        <end position="74"/>
    </location>
</feature>
<accession>A0ABR7LKZ7</accession>
<reference evidence="2 3" key="1">
    <citation type="submission" date="2020-06" db="EMBL/GenBank/DDBJ databases">
        <title>Actinomadura xiongansis sp. nov., isolated from soil of Baiyangdian.</title>
        <authorList>
            <person name="Zhang X."/>
        </authorList>
    </citation>
    <scope>NUCLEOTIDE SEQUENCE [LARGE SCALE GENOMIC DNA]</scope>
    <source>
        <strain evidence="2 3">HBUM206468</strain>
    </source>
</reference>
<comment type="caution">
    <text evidence="2">The sequence shown here is derived from an EMBL/GenBank/DDBJ whole genome shotgun (WGS) entry which is preliminary data.</text>
</comment>
<keyword evidence="3" id="KW-1185">Reference proteome</keyword>
<name>A0ABR7LKZ7_9ACTN</name>